<sequence length="123" mass="13786">MERTFEELGFDPEILGPEEKQRRSVKEKIFRTARRAARQIPFMEDVIAAYFCALDPATPAKVRGTILAALAYFVLPLDAVPDFLIGIGFGDDATILMAAIALIRAHIRDEHIQAARETLKDEE</sequence>
<keyword evidence="7" id="KW-1185">Reference proteome</keyword>
<organism evidence="6 7">
    <name type="scientific">Stappia albiluteola</name>
    <dbReference type="NCBI Taxonomy" id="2758565"/>
    <lineage>
        <taxon>Bacteria</taxon>
        <taxon>Pseudomonadati</taxon>
        <taxon>Pseudomonadota</taxon>
        <taxon>Alphaproteobacteria</taxon>
        <taxon>Hyphomicrobiales</taxon>
        <taxon>Stappiaceae</taxon>
        <taxon>Stappia</taxon>
    </lineage>
</organism>
<keyword evidence="3" id="KW-1133">Transmembrane helix</keyword>
<evidence type="ECO:0000259" key="5">
    <source>
        <dbReference type="Pfam" id="PF06803"/>
    </source>
</evidence>
<dbReference type="InterPro" id="IPR016983">
    <property type="entry name" value="UCP031804"/>
</dbReference>
<name>A0A839AFF5_9HYPH</name>
<evidence type="ECO:0000256" key="1">
    <source>
        <dbReference type="ARBA" id="ARBA00004127"/>
    </source>
</evidence>
<dbReference type="EMBL" id="JACFXV010000063">
    <property type="protein sequence ID" value="MBA5778580.1"/>
    <property type="molecule type" value="Genomic_DNA"/>
</dbReference>
<comment type="subcellular location">
    <subcellularLocation>
        <location evidence="1">Endomembrane system</location>
        <topology evidence="1">Multi-pass membrane protein</topology>
    </subcellularLocation>
</comment>
<evidence type="ECO:0000313" key="6">
    <source>
        <dbReference type="EMBL" id="MBA5778580.1"/>
    </source>
</evidence>
<dbReference type="Pfam" id="PF06803">
    <property type="entry name" value="DUF1232"/>
    <property type="match status" value="1"/>
</dbReference>
<dbReference type="AlphaFoldDB" id="A0A839AFF5"/>
<evidence type="ECO:0000256" key="2">
    <source>
        <dbReference type="ARBA" id="ARBA00022692"/>
    </source>
</evidence>
<keyword evidence="4" id="KW-0472">Membrane</keyword>
<evidence type="ECO:0000256" key="4">
    <source>
        <dbReference type="ARBA" id="ARBA00023136"/>
    </source>
</evidence>
<gene>
    <name evidence="6" type="ORF">H2509_15735</name>
</gene>
<protein>
    <submittedName>
        <fullName evidence="6">DUF1232 domain-containing protein</fullName>
    </submittedName>
</protein>
<evidence type="ECO:0000256" key="3">
    <source>
        <dbReference type="ARBA" id="ARBA00022989"/>
    </source>
</evidence>
<reference evidence="6 7" key="1">
    <citation type="submission" date="2020-07" db="EMBL/GenBank/DDBJ databases">
        <title>Stappia sp., F7233, whole genome shotgun sequencing project.</title>
        <authorList>
            <person name="Jiang S."/>
            <person name="Liu Z.W."/>
            <person name="Du Z.J."/>
        </authorList>
    </citation>
    <scope>NUCLEOTIDE SEQUENCE [LARGE SCALE GENOMIC DNA]</scope>
    <source>
        <strain evidence="6 7">F7233</strain>
    </source>
</reference>
<dbReference type="Proteomes" id="UP000541109">
    <property type="component" value="Unassembled WGS sequence"/>
</dbReference>
<proteinExistence type="predicted"/>
<dbReference type="PIRSF" id="PIRSF031804">
    <property type="entry name" value="UCP031804"/>
    <property type="match status" value="1"/>
</dbReference>
<accession>A0A839AFF5</accession>
<comment type="caution">
    <text evidence="6">The sequence shown here is derived from an EMBL/GenBank/DDBJ whole genome shotgun (WGS) entry which is preliminary data.</text>
</comment>
<keyword evidence="2" id="KW-0812">Transmembrane</keyword>
<dbReference type="GO" id="GO:0012505">
    <property type="term" value="C:endomembrane system"/>
    <property type="evidence" value="ECO:0007669"/>
    <property type="project" value="UniProtKB-SubCell"/>
</dbReference>
<dbReference type="InterPro" id="IPR010652">
    <property type="entry name" value="DUF1232"/>
</dbReference>
<evidence type="ECO:0000313" key="7">
    <source>
        <dbReference type="Proteomes" id="UP000541109"/>
    </source>
</evidence>
<feature type="domain" description="DUF1232" evidence="5">
    <location>
        <begin position="63"/>
        <end position="97"/>
    </location>
</feature>